<dbReference type="Pfam" id="PF07690">
    <property type="entry name" value="MFS_1"/>
    <property type="match status" value="1"/>
</dbReference>
<dbReference type="PROSITE" id="PS50850">
    <property type="entry name" value="MFS"/>
    <property type="match status" value="1"/>
</dbReference>
<proteinExistence type="predicted"/>
<dbReference type="Proteomes" id="UP000245712">
    <property type="component" value="Unassembled WGS sequence"/>
</dbReference>
<feature type="transmembrane region" description="Helical" evidence="5">
    <location>
        <begin position="405"/>
        <end position="425"/>
    </location>
</feature>
<comment type="subcellular location">
    <subcellularLocation>
        <location evidence="1">Membrane</location>
        <topology evidence="1">Multi-pass membrane protein</topology>
    </subcellularLocation>
</comment>
<evidence type="ECO:0000256" key="1">
    <source>
        <dbReference type="ARBA" id="ARBA00004141"/>
    </source>
</evidence>
<evidence type="ECO:0000313" key="7">
    <source>
        <dbReference type="EMBL" id="PVX85035.1"/>
    </source>
</evidence>
<accession>A0ABX5KUZ0</accession>
<evidence type="ECO:0000256" key="5">
    <source>
        <dbReference type="SAM" id="Phobius"/>
    </source>
</evidence>
<dbReference type="InterPro" id="IPR050382">
    <property type="entry name" value="MFS_Na/Anion_cotransporter"/>
</dbReference>
<feature type="transmembrane region" description="Helical" evidence="5">
    <location>
        <begin position="241"/>
        <end position="262"/>
    </location>
</feature>
<dbReference type="RefSeq" id="WP_116610647.1">
    <property type="nucleotide sequence ID" value="NZ_QEOB01000004.1"/>
</dbReference>
<keyword evidence="3 5" id="KW-1133">Transmembrane helix</keyword>
<organism evidence="7 8">
    <name type="scientific">Paraburkholderia unamae</name>
    <dbReference type="NCBI Taxonomy" id="219649"/>
    <lineage>
        <taxon>Bacteria</taxon>
        <taxon>Pseudomonadati</taxon>
        <taxon>Pseudomonadota</taxon>
        <taxon>Betaproteobacteria</taxon>
        <taxon>Burkholderiales</taxon>
        <taxon>Burkholderiaceae</taxon>
        <taxon>Paraburkholderia</taxon>
    </lineage>
</organism>
<dbReference type="PANTHER" id="PTHR11662:SF399">
    <property type="entry name" value="FI19708P1-RELATED"/>
    <property type="match status" value="1"/>
</dbReference>
<dbReference type="SUPFAM" id="SSF103473">
    <property type="entry name" value="MFS general substrate transporter"/>
    <property type="match status" value="1"/>
</dbReference>
<feature type="transmembrane region" description="Helical" evidence="5">
    <location>
        <begin position="340"/>
        <end position="359"/>
    </location>
</feature>
<dbReference type="CDD" id="cd17319">
    <property type="entry name" value="MFS_ExuT_GudP_like"/>
    <property type="match status" value="1"/>
</dbReference>
<dbReference type="InterPro" id="IPR036259">
    <property type="entry name" value="MFS_trans_sf"/>
</dbReference>
<dbReference type="Gene3D" id="1.20.1250.20">
    <property type="entry name" value="MFS general substrate transporter like domains"/>
    <property type="match status" value="2"/>
</dbReference>
<feature type="transmembrane region" description="Helical" evidence="5">
    <location>
        <begin position="70"/>
        <end position="91"/>
    </location>
</feature>
<evidence type="ECO:0000256" key="2">
    <source>
        <dbReference type="ARBA" id="ARBA00022692"/>
    </source>
</evidence>
<evidence type="ECO:0000256" key="4">
    <source>
        <dbReference type="ARBA" id="ARBA00023136"/>
    </source>
</evidence>
<feature type="transmembrane region" description="Helical" evidence="5">
    <location>
        <begin position="274"/>
        <end position="294"/>
    </location>
</feature>
<protein>
    <submittedName>
        <fullName evidence="7">Sugar phosphate permease</fullName>
    </submittedName>
</protein>
<dbReference type="InterPro" id="IPR011701">
    <property type="entry name" value="MFS"/>
</dbReference>
<evidence type="ECO:0000256" key="3">
    <source>
        <dbReference type="ARBA" id="ARBA00022989"/>
    </source>
</evidence>
<name>A0ABX5KUZ0_9BURK</name>
<comment type="caution">
    <text evidence="7">The sequence shown here is derived from an EMBL/GenBank/DDBJ whole genome shotgun (WGS) entry which is preliminary data.</text>
</comment>
<gene>
    <name evidence="7" type="ORF">C7402_104278</name>
</gene>
<feature type="domain" description="Major facilitator superfamily (MFS) profile" evidence="6">
    <location>
        <begin position="8"/>
        <end position="430"/>
    </location>
</feature>
<dbReference type="InterPro" id="IPR020846">
    <property type="entry name" value="MFS_dom"/>
</dbReference>
<reference evidence="7 8" key="1">
    <citation type="submission" date="2018-05" db="EMBL/GenBank/DDBJ databases">
        <title>Genomic Encyclopedia of Type Strains, Phase IV (KMG-V): Genome sequencing to study the core and pangenomes of soil and plant-associated prokaryotes.</title>
        <authorList>
            <person name="Whitman W."/>
        </authorList>
    </citation>
    <scope>NUCLEOTIDE SEQUENCE [LARGE SCALE GENOMIC DNA]</scope>
    <source>
        <strain evidence="7 8">SCZa-39</strain>
    </source>
</reference>
<keyword evidence="4 5" id="KW-0472">Membrane</keyword>
<feature type="transmembrane region" description="Helical" evidence="5">
    <location>
        <begin position="315"/>
        <end position="334"/>
    </location>
</feature>
<keyword evidence="8" id="KW-1185">Reference proteome</keyword>
<evidence type="ECO:0000313" key="8">
    <source>
        <dbReference type="Proteomes" id="UP000245712"/>
    </source>
</evidence>
<feature type="transmembrane region" description="Helical" evidence="5">
    <location>
        <begin position="380"/>
        <end position="399"/>
    </location>
</feature>
<feature type="transmembrane region" description="Helical" evidence="5">
    <location>
        <begin position="164"/>
        <end position="182"/>
    </location>
</feature>
<evidence type="ECO:0000259" key="6">
    <source>
        <dbReference type="PROSITE" id="PS50850"/>
    </source>
</evidence>
<dbReference type="EMBL" id="QEOB01000004">
    <property type="protein sequence ID" value="PVX85035.1"/>
    <property type="molecule type" value="Genomic_DNA"/>
</dbReference>
<dbReference type="PANTHER" id="PTHR11662">
    <property type="entry name" value="SOLUTE CARRIER FAMILY 17"/>
    <property type="match status" value="1"/>
</dbReference>
<keyword evidence="2 5" id="KW-0812">Transmembrane</keyword>
<sequence>MPKIRWAMIFMCFLANVINFVDRANLAIAAPSIRADLGLDAVGMGLVLSAFFWTYAFLQLPAGWFIDKVGVRVALALAVGWWSVFTIATGAARGLAQLVGMRLMLGVGEAAAIPSFAKVSFNWFPRSERGLASSIFDSGSRVGSALSLPLVAWLISLIGWRGSFAVTGSLGVIWALAWWFIYRDPERYRAIAPQAVDALLAQRGAAPAASAGASVNNPANEPTDADAPRVSWLDLFRYRTVWGMMIGLFCLNFAIYFFITWFPSYLLQSRGFSLASLGTLGMLPALLAIPGGWLGGWVSDSLFKRGWSATAARKTCLVGGMLASSSIALSALVHDVGLCLALFSLSYAGLSFAGANVWTLVGEVAPTPAHVASLGGIQNFAGNLAGIFITTFTGVMLSVTQGSFVVPLVAAGVLCVVGALSYLFLVGKVEPLPALGAAHAARSDRASAM</sequence>
<feature type="transmembrane region" description="Helical" evidence="5">
    <location>
        <begin position="39"/>
        <end position="58"/>
    </location>
</feature>